<reference evidence="6" key="1">
    <citation type="journal article" date="2013" name="Stand. Genomic Sci.">
        <title>Complete genome sequence of Coriobacterium glomerans type strain (PW2(T)) from the midgut of Pyrrhocoris apterus L. (red soldier bug).</title>
        <authorList>
            <person name="Stackebrandt E."/>
            <person name="Zeytun A."/>
            <person name="Lapidus A."/>
            <person name="Nolan M."/>
            <person name="Lucas S."/>
            <person name="Hammon N."/>
            <person name="Deshpande S."/>
            <person name="Cheng J.F."/>
            <person name="Tapia R."/>
            <person name="Goodwin L.A."/>
            <person name="Pitluck S."/>
            <person name="Liolios K."/>
            <person name="Pagani I."/>
            <person name="Ivanova N."/>
            <person name="Mavromatis K."/>
            <person name="Mikhailova N."/>
            <person name="Huntemann M."/>
            <person name="Pati A."/>
            <person name="Chen A."/>
            <person name="Palaniappan K."/>
            <person name="Chang Y.J."/>
            <person name="Land M."/>
            <person name="Hauser L."/>
            <person name="Rohde M."/>
            <person name="Pukall R."/>
            <person name="Goker M."/>
            <person name="Detter J.C."/>
            <person name="Woyke T."/>
            <person name="Bristow J."/>
            <person name="Eisen J.A."/>
            <person name="Markowitz V."/>
            <person name="Hugenholtz P."/>
            <person name="Kyrpides N.C."/>
            <person name="Klenk H.P."/>
        </authorList>
    </citation>
    <scope>NUCLEOTIDE SEQUENCE</scope>
    <source>
        <strain evidence="6">ATCC 49209 / DSM 20642 / JCM 10262 / PW2</strain>
    </source>
</reference>
<dbReference type="CDD" id="cd07377">
    <property type="entry name" value="WHTH_GntR"/>
    <property type="match status" value="1"/>
</dbReference>
<keyword evidence="2" id="KW-0238">DNA-binding</keyword>
<dbReference type="SMART" id="SM00345">
    <property type="entry name" value="HTH_GNTR"/>
    <property type="match status" value="1"/>
</dbReference>
<dbReference type="Proteomes" id="UP000006851">
    <property type="component" value="Chromosome"/>
</dbReference>
<protein>
    <submittedName>
        <fullName evidence="5">Transcriptional regulator, GntR family</fullName>
    </submittedName>
</protein>
<evidence type="ECO:0000313" key="6">
    <source>
        <dbReference type="Proteomes" id="UP000006851"/>
    </source>
</evidence>
<dbReference type="SUPFAM" id="SSF64288">
    <property type="entry name" value="Chorismate lyase-like"/>
    <property type="match status" value="1"/>
</dbReference>
<dbReference type="AlphaFoldDB" id="F2NAW2"/>
<dbReference type="InterPro" id="IPR036390">
    <property type="entry name" value="WH_DNA-bd_sf"/>
</dbReference>
<feature type="domain" description="HTH gntR-type" evidence="4">
    <location>
        <begin position="3"/>
        <end position="71"/>
    </location>
</feature>
<dbReference type="GO" id="GO:0003677">
    <property type="term" value="F:DNA binding"/>
    <property type="evidence" value="ECO:0007669"/>
    <property type="project" value="UniProtKB-KW"/>
</dbReference>
<name>F2NAW2_CORGP</name>
<keyword evidence="1" id="KW-0805">Transcription regulation</keyword>
<dbReference type="Pfam" id="PF00392">
    <property type="entry name" value="GntR"/>
    <property type="match status" value="1"/>
</dbReference>
<dbReference type="RefSeq" id="WP_013709382.1">
    <property type="nucleotide sequence ID" value="NC_015389.1"/>
</dbReference>
<dbReference type="InterPro" id="IPR028978">
    <property type="entry name" value="Chorismate_lyase_/UTRA_dom_sf"/>
</dbReference>
<sequence length="241" mass="28289">MGIAKYRRIEEDLRKQILNGEFEYGDRFYSESDLIRRYNVSTITVIHALKNLVNAGFLVREQGRGTFVSRARKQQTVEFSDIEIFNDRGVREQVEIVSFECCNDSKICDILKLEQDETYHRIIRVRRIDRIAYMVQVSHIPSRYIKSDISPDYYHSIYQRFRDDFDIHLFDEASVETDEVLFPAPPKIAAALEYAEDAPCVLQHKTTILSDGQIAEYTLGYKRWDFFKIELKRSTSSTSSR</sequence>
<proteinExistence type="predicted"/>
<dbReference type="SMART" id="SM00866">
    <property type="entry name" value="UTRA"/>
    <property type="match status" value="1"/>
</dbReference>
<gene>
    <name evidence="5" type="ordered locus">Corgl_1541</name>
</gene>
<dbReference type="PROSITE" id="PS50949">
    <property type="entry name" value="HTH_GNTR"/>
    <property type="match status" value="1"/>
</dbReference>
<evidence type="ECO:0000259" key="4">
    <source>
        <dbReference type="PROSITE" id="PS50949"/>
    </source>
</evidence>
<evidence type="ECO:0000256" key="2">
    <source>
        <dbReference type="ARBA" id="ARBA00023125"/>
    </source>
</evidence>
<evidence type="ECO:0000256" key="3">
    <source>
        <dbReference type="ARBA" id="ARBA00023163"/>
    </source>
</evidence>
<keyword evidence="6" id="KW-1185">Reference proteome</keyword>
<dbReference type="PANTHER" id="PTHR44846">
    <property type="entry name" value="MANNOSYL-D-GLYCERATE TRANSPORT/METABOLISM SYSTEM REPRESSOR MNGR-RELATED"/>
    <property type="match status" value="1"/>
</dbReference>
<dbReference type="Gene3D" id="3.40.1410.10">
    <property type="entry name" value="Chorismate lyase-like"/>
    <property type="match status" value="1"/>
</dbReference>
<accession>F2NAW2</accession>
<dbReference type="KEGG" id="cgo:Corgl_1541"/>
<dbReference type="EMBL" id="CP002628">
    <property type="protein sequence ID" value="AEB07640.1"/>
    <property type="molecule type" value="Genomic_DNA"/>
</dbReference>
<dbReference type="HOGENOM" id="CLU_063236_4_3_11"/>
<dbReference type="eggNOG" id="COG2188">
    <property type="taxonomic scope" value="Bacteria"/>
</dbReference>
<evidence type="ECO:0000313" key="5">
    <source>
        <dbReference type="EMBL" id="AEB07640.1"/>
    </source>
</evidence>
<evidence type="ECO:0000256" key="1">
    <source>
        <dbReference type="ARBA" id="ARBA00023015"/>
    </source>
</evidence>
<dbReference type="GO" id="GO:0045892">
    <property type="term" value="P:negative regulation of DNA-templated transcription"/>
    <property type="evidence" value="ECO:0007669"/>
    <property type="project" value="TreeGrafter"/>
</dbReference>
<dbReference type="InterPro" id="IPR036388">
    <property type="entry name" value="WH-like_DNA-bd_sf"/>
</dbReference>
<dbReference type="STRING" id="700015.Corgl_1541"/>
<dbReference type="GO" id="GO:0003700">
    <property type="term" value="F:DNA-binding transcription factor activity"/>
    <property type="evidence" value="ECO:0007669"/>
    <property type="project" value="InterPro"/>
</dbReference>
<dbReference type="PANTHER" id="PTHR44846:SF17">
    <property type="entry name" value="GNTR-FAMILY TRANSCRIPTIONAL REGULATOR"/>
    <property type="match status" value="1"/>
</dbReference>
<dbReference type="InterPro" id="IPR000524">
    <property type="entry name" value="Tscrpt_reg_HTH_GntR"/>
</dbReference>
<dbReference type="InterPro" id="IPR050679">
    <property type="entry name" value="Bact_HTH_transcr_reg"/>
</dbReference>
<dbReference type="InterPro" id="IPR011663">
    <property type="entry name" value="UTRA"/>
</dbReference>
<dbReference type="OrthoDB" id="7363114at2"/>
<dbReference type="Pfam" id="PF07702">
    <property type="entry name" value="UTRA"/>
    <property type="match status" value="1"/>
</dbReference>
<dbReference type="SUPFAM" id="SSF46785">
    <property type="entry name" value="Winged helix' DNA-binding domain"/>
    <property type="match status" value="1"/>
</dbReference>
<keyword evidence="3" id="KW-0804">Transcription</keyword>
<organism evidence="5 6">
    <name type="scientific">Coriobacterium glomerans (strain ATCC 49209 / DSM 20642 / JCM 10262 / PW2)</name>
    <dbReference type="NCBI Taxonomy" id="700015"/>
    <lineage>
        <taxon>Bacteria</taxon>
        <taxon>Bacillati</taxon>
        <taxon>Actinomycetota</taxon>
        <taxon>Coriobacteriia</taxon>
        <taxon>Coriobacteriales</taxon>
        <taxon>Coriobacteriaceae</taxon>
        <taxon>Coriobacterium</taxon>
    </lineage>
</organism>
<dbReference type="Gene3D" id="1.10.10.10">
    <property type="entry name" value="Winged helix-like DNA-binding domain superfamily/Winged helix DNA-binding domain"/>
    <property type="match status" value="1"/>
</dbReference>